<evidence type="ECO:0000256" key="1">
    <source>
        <dbReference type="ARBA" id="ARBA00004123"/>
    </source>
</evidence>
<organism evidence="7 9">
    <name type="scientific">Crassostrea virginica</name>
    <name type="common">Eastern oyster</name>
    <dbReference type="NCBI Taxonomy" id="6565"/>
    <lineage>
        <taxon>Eukaryota</taxon>
        <taxon>Metazoa</taxon>
        <taxon>Spiralia</taxon>
        <taxon>Lophotrochozoa</taxon>
        <taxon>Mollusca</taxon>
        <taxon>Bivalvia</taxon>
        <taxon>Autobranchia</taxon>
        <taxon>Pteriomorphia</taxon>
        <taxon>Ostreida</taxon>
        <taxon>Ostreoidea</taxon>
        <taxon>Ostreidae</taxon>
        <taxon>Crassostrea</taxon>
    </lineage>
</organism>
<evidence type="ECO:0000256" key="4">
    <source>
        <dbReference type="ARBA" id="ARBA00022490"/>
    </source>
</evidence>
<dbReference type="RefSeq" id="XP_022317589.1">
    <property type="nucleotide sequence ID" value="XM_022461881.1"/>
</dbReference>
<reference evidence="8 9" key="1">
    <citation type="submission" date="2025-04" db="UniProtKB">
        <authorList>
            <consortium name="RefSeq"/>
        </authorList>
    </citation>
    <scope>IDENTIFICATION</scope>
    <source>
        <tissue evidence="8 9">Whole sample</tissue>
    </source>
</reference>
<dbReference type="GO" id="GO:0010494">
    <property type="term" value="C:cytoplasmic stress granule"/>
    <property type="evidence" value="ECO:0007669"/>
    <property type="project" value="UniProtKB-SubCell"/>
</dbReference>
<keyword evidence="5" id="KW-0539">Nucleus</keyword>
<dbReference type="OrthoDB" id="9983138at2759"/>
<feature type="region of interest" description="Disordered" evidence="6">
    <location>
        <begin position="1"/>
        <end position="31"/>
    </location>
</feature>
<dbReference type="Proteomes" id="UP000694844">
    <property type="component" value="Chromosome 2"/>
</dbReference>
<dbReference type="GO" id="GO:0005634">
    <property type="term" value="C:nucleus"/>
    <property type="evidence" value="ECO:0007669"/>
    <property type="project" value="UniProtKB-SubCell"/>
</dbReference>
<dbReference type="AlphaFoldDB" id="A0A8B8CRY8"/>
<proteinExistence type="inferred from homology"/>
<evidence type="ECO:0000313" key="8">
    <source>
        <dbReference type="RefSeq" id="XP_022317589.1"/>
    </source>
</evidence>
<comment type="similarity">
    <text evidence="3">Belongs to the MCRIP family.</text>
</comment>
<evidence type="ECO:0000256" key="3">
    <source>
        <dbReference type="ARBA" id="ARBA00010821"/>
    </source>
</evidence>
<dbReference type="GeneID" id="111121129"/>
<protein>
    <submittedName>
        <fullName evidence="8 9">Mapk-regulated corepressor-interacting protein 1-like</fullName>
    </submittedName>
</protein>
<evidence type="ECO:0000313" key="7">
    <source>
        <dbReference type="Proteomes" id="UP000694844"/>
    </source>
</evidence>
<evidence type="ECO:0000256" key="6">
    <source>
        <dbReference type="SAM" id="MobiDB-lite"/>
    </source>
</evidence>
<accession>A0A8B8CRY8</accession>
<dbReference type="RefSeq" id="XP_022317974.1">
    <property type="nucleotide sequence ID" value="XM_022462266.1"/>
</dbReference>
<sequence length="144" mass="16504">MYALQRGPSKLVASTRRGPTKSLNNLEKKDYEKDSVEENIMSSPKPTFNYNQHYVNGKRGFPRSNSSGSAEAVTPQHEEIVRFLSDAWTKVNNEMELCARNQREGGPIIYKDKNPNNPTLANFKPFDLESYWGDRQLHSLNIQK</sequence>
<name>A0A8B8CRY8_CRAVI</name>
<comment type="subcellular location">
    <subcellularLocation>
        <location evidence="2">Cytoplasm</location>
        <location evidence="2">Stress granule</location>
    </subcellularLocation>
    <subcellularLocation>
        <location evidence="1">Nucleus</location>
    </subcellularLocation>
</comment>
<evidence type="ECO:0000256" key="5">
    <source>
        <dbReference type="ARBA" id="ARBA00023242"/>
    </source>
</evidence>
<gene>
    <name evidence="9" type="primary">LOC111121129</name>
    <name evidence="8" type="synonym">LOC111120872</name>
</gene>
<keyword evidence="7" id="KW-1185">Reference proteome</keyword>
<dbReference type="KEGG" id="cvn:111120872"/>
<evidence type="ECO:0000313" key="9">
    <source>
        <dbReference type="RefSeq" id="XP_022317974.1"/>
    </source>
</evidence>
<dbReference type="KEGG" id="cvn:111121129"/>
<dbReference type="InterPro" id="IPR029428">
    <property type="entry name" value="MCRIP"/>
</dbReference>
<keyword evidence="4" id="KW-0963">Cytoplasm</keyword>
<evidence type="ECO:0000256" key="2">
    <source>
        <dbReference type="ARBA" id="ARBA00004210"/>
    </source>
</evidence>
<dbReference type="Pfam" id="PF14799">
    <property type="entry name" value="FAM195"/>
    <property type="match status" value="1"/>
</dbReference>